<dbReference type="PANTHER" id="PTHR47389">
    <property type="entry name" value="OS09G0436400 PROTEIN"/>
    <property type="match status" value="1"/>
</dbReference>
<keyword evidence="3" id="KW-1185">Reference proteome</keyword>
<dbReference type="InterPro" id="IPR036034">
    <property type="entry name" value="PDZ_sf"/>
</dbReference>
<dbReference type="AlphaFoldDB" id="A0A0E0DMF7"/>
<dbReference type="EnsemblPlants" id="OMERI05G04160.5">
    <property type="protein sequence ID" value="OMERI05G04160.5"/>
    <property type="gene ID" value="OMERI05G04160"/>
</dbReference>
<sequence length="471" mass="51333">MLALHPAMRSPSPAYNLRPLTSGAREDGSKKLNITNERKLIFGEGGNHLGGGGLRQRWSAAAAGDDLGSGGAVAAGDNLGSGGGQQRLVTASTPAGAAVAGTREERVVDGGIISRGRSKHTVEGVQAEIAVEGVESLLILPMFSDGKEIMQCSGIVVDWNKTSRLATIVTCSAAVCFDGALVHPNPKLLVHLPNRSTAEGQLLFFNAHYRIALLEALVDSPLEPANFGSSPKFGQKVFTLARDKKSSFFARSGTVLLQDPPFFLKYKYWLSLSSAIELCGTGGPAIDERGNVAGMTFGRLPNPDVLSISILQTCIDMWRRFSRIARPFLRMDLIAFQTLDISHQEEIELEHGITDGFIVDLVCDDSTAGRLGISRGDVIVSYNGLRDFTLHTFEEYLLNLGWGFLESTDPSWTINLELEIFDPVRRTIRGVTFPLGFSDICEDHSIHLKKRAYNLHQDKVKQNQEEPKARL</sequence>
<dbReference type="PANTHER" id="PTHR47389:SF5">
    <property type="entry name" value="OS09G0436700 PROTEIN"/>
    <property type="match status" value="1"/>
</dbReference>
<dbReference type="Proteomes" id="UP000008021">
    <property type="component" value="Chromosome 5"/>
</dbReference>
<dbReference type="SUPFAM" id="SSF50156">
    <property type="entry name" value="PDZ domain-like"/>
    <property type="match status" value="1"/>
</dbReference>
<organism evidence="2">
    <name type="scientific">Oryza meridionalis</name>
    <dbReference type="NCBI Taxonomy" id="40149"/>
    <lineage>
        <taxon>Eukaryota</taxon>
        <taxon>Viridiplantae</taxon>
        <taxon>Streptophyta</taxon>
        <taxon>Embryophyta</taxon>
        <taxon>Tracheophyta</taxon>
        <taxon>Spermatophyta</taxon>
        <taxon>Magnoliopsida</taxon>
        <taxon>Liliopsida</taxon>
        <taxon>Poales</taxon>
        <taxon>Poaceae</taxon>
        <taxon>BOP clade</taxon>
        <taxon>Oryzoideae</taxon>
        <taxon>Oryzeae</taxon>
        <taxon>Oryzinae</taxon>
        <taxon>Oryza</taxon>
    </lineage>
</organism>
<dbReference type="EnsemblPlants" id="OMERI05G04160.3">
    <property type="protein sequence ID" value="OMERI05G04160.3"/>
    <property type="gene ID" value="OMERI05G04160"/>
</dbReference>
<protein>
    <recommendedName>
        <fullName evidence="4">PDZ domain-containing protein</fullName>
    </recommendedName>
</protein>
<accession>A0A0E0DMF7</accession>
<dbReference type="Gramene" id="OMERI05G04160.5">
    <property type="protein sequence ID" value="OMERI05G04160.5"/>
    <property type="gene ID" value="OMERI05G04160"/>
</dbReference>
<evidence type="ECO:0000313" key="2">
    <source>
        <dbReference type="EnsemblPlants" id="OMERI05G04160.5"/>
    </source>
</evidence>
<dbReference type="Gramene" id="OMERI05G04160.3">
    <property type="protein sequence ID" value="OMERI05G04160.3"/>
    <property type="gene ID" value="OMERI05G04160"/>
</dbReference>
<dbReference type="Pfam" id="PF13365">
    <property type="entry name" value="Trypsin_2"/>
    <property type="match status" value="1"/>
</dbReference>
<dbReference type="Gene3D" id="2.40.10.120">
    <property type="match status" value="1"/>
</dbReference>
<reference evidence="2" key="1">
    <citation type="submission" date="2015-04" db="UniProtKB">
        <authorList>
            <consortium name="EnsemblPlants"/>
        </authorList>
    </citation>
    <scope>IDENTIFICATION</scope>
</reference>
<evidence type="ECO:0000256" key="1">
    <source>
        <dbReference type="SAM" id="MobiDB-lite"/>
    </source>
</evidence>
<dbReference type="EnsemblPlants" id="OMERI05G04160.4">
    <property type="protein sequence ID" value="OMERI05G04160.4"/>
    <property type="gene ID" value="OMERI05G04160"/>
</dbReference>
<proteinExistence type="predicted"/>
<dbReference type="SUPFAM" id="SSF50494">
    <property type="entry name" value="Trypsin-like serine proteases"/>
    <property type="match status" value="1"/>
</dbReference>
<feature type="region of interest" description="Disordered" evidence="1">
    <location>
        <begin position="1"/>
        <end position="31"/>
    </location>
</feature>
<evidence type="ECO:0008006" key="4">
    <source>
        <dbReference type="Google" id="ProtNLM"/>
    </source>
</evidence>
<dbReference type="InterPro" id="IPR009003">
    <property type="entry name" value="Peptidase_S1_PA"/>
</dbReference>
<name>A0A0E0DMF7_9ORYZ</name>
<dbReference type="Gramene" id="OMERI05G04160.4">
    <property type="protein sequence ID" value="OMERI05G04160.4"/>
    <property type="gene ID" value="OMERI05G04160"/>
</dbReference>
<reference evidence="2" key="2">
    <citation type="submission" date="2018-05" db="EMBL/GenBank/DDBJ databases">
        <title>OmerRS3 (Oryza meridionalis Reference Sequence Version 3).</title>
        <authorList>
            <person name="Zhang J."/>
            <person name="Kudrna D."/>
            <person name="Lee S."/>
            <person name="Talag J."/>
            <person name="Welchert J."/>
            <person name="Wing R.A."/>
        </authorList>
    </citation>
    <scope>NUCLEOTIDE SEQUENCE [LARGE SCALE GENOMIC DNA]</scope>
    <source>
        <strain evidence="2">OR44</strain>
    </source>
</reference>
<evidence type="ECO:0000313" key="3">
    <source>
        <dbReference type="Proteomes" id="UP000008021"/>
    </source>
</evidence>